<evidence type="ECO:0000256" key="5">
    <source>
        <dbReference type="ARBA" id="ARBA00022630"/>
    </source>
</evidence>
<gene>
    <name evidence="14" type="ORF">BJ684DRAFT_9356</name>
</gene>
<dbReference type="AlphaFoldDB" id="A0A4P9Y4V6"/>
<dbReference type="InterPro" id="IPR002937">
    <property type="entry name" value="Amino_oxidase"/>
</dbReference>
<dbReference type="UniPathway" id="UPA00251">
    <property type="reaction ID" value="UER00324"/>
</dbReference>
<dbReference type="PANTHER" id="PTHR42923">
    <property type="entry name" value="PROTOPORPHYRINOGEN OXIDASE"/>
    <property type="match status" value="1"/>
</dbReference>
<evidence type="ECO:0000256" key="2">
    <source>
        <dbReference type="ARBA" id="ARBA00005073"/>
    </source>
</evidence>
<feature type="signal peptide" evidence="12">
    <location>
        <begin position="1"/>
        <end position="16"/>
    </location>
</feature>
<dbReference type="NCBIfam" id="TIGR00562">
    <property type="entry name" value="proto_IX_ox"/>
    <property type="match status" value="1"/>
</dbReference>
<comment type="cofactor">
    <cofactor evidence="11">
        <name>FAD</name>
        <dbReference type="ChEBI" id="CHEBI:57692"/>
    </cofactor>
    <text evidence="11">Binds 1 FAD per subunit.</text>
</comment>
<dbReference type="Gene3D" id="3.50.50.60">
    <property type="entry name" value="FAD/NAD(P)-binding domain"/>
    <property type="match status" value="1"/>
</dbReference>
<reference evidence="15" key="1">
    <citation type="journal article" date="2018" name="Nat. Microbiol.">
        <title>Leveraging single-cell genomics to expand the fungal tree of life.</title>
        <authorList>
            <person name="Ahrendt S.R."/>
            <person name="Quandt C.A."/>
            <person name="Ciobanu D."/>
            <person name="Clum A."/>
            <person name="Salamov A."/>
            <person name="Andreopoulos B."/>
            <person name="Cheng J.F."/>
            <person name="Woyke T."/>
            <person name="Pelin A."/>
            <person name="Henrissat B."/>
            <person name="Reynolds N.K."/>
            <person name="Benny G.L."/>
            <person name="Smith M.E."/>
            <person name="James T.Y."/>
            <person name="Grigoriev I.V."/>
        </authorList>
    </citation>
    <scope>NUCLEOTIDE SEQUENCE [LARGE SCALE GENOMIC DNA]</scope>
</reference>
<dbReference type="InterPro" id="IPR004572">
    <property type="entry name" value="Protoporphyrinogen_oxidase"/>
</dbReference>
<keyword evidence="6 11" id="KW-0274">FAD</keyword>
<keyword evidence="12" id="KW-0732">Signal</keyword>
<dbReference type="Pfam" id="PF01593">
    <property type="entry name" value="Amino_oxidase"/>
    <property type="match status" value="1"/>
</dbReference>
<evidence type="ECO:0000313" key="14">
    <source>
        <dbReference type="EMBL" id="RKP13933.1"/>
    </source>
</evidence>
<evidence type="ECO:0000256" key="3">
    <source>
        <dbReference type="ARBA" id="ARBA00010551"/>
    </source>
</evidence>
<keyword evidence="7 11" id="KW-0560">Oxidoreductase</keyword>
<keyword evidence="15" id="KW-1185">Reference proteome</keyword>
<dbReference type="SUPFAM" id="SSF51905">
    <property type="entry name" value="FAD/NAD(P)-binding domain"/>
    <property type="match status" value="1"/>
</dbReference>
<protein>
    <recommendedName>
        <fullName evidence="4 11">Protoporphyrinogen oxidase</fullName>
        <ecNumber evidence="4 11">1.3.3.4</ecNumber>
    </recommendedName>
</protein>
<accession>A0A4P9Y4V6</accession>
<comment type="similarity">
    <text evidence="3 11">Belongs to the protoporphyrinogen/coproporphyrinogen oxidase family. Protoporphyrinogen oxidase subfamily.</text>
</comment>
<dbReference type="SUPFAM" id="SSF54373">
    <property type="entry name" value="FAD-linked reductases, C-terminal domain"/>
    <property type="match status" value="1"/>
</dbReference>
<evidence type="ECO:0000313" key="15">
    <source>
        <dbReference type="Proteomes" id="UP000267251"/>
    </source>
</evidence>
<evidence type="ECO:0000256" key="10">
    <source>
        <dbReference type="ARBA" id="ARBA00047554"/>
    </source>
</evidence>
<dbReference type="GO" id="GO:0005743">
    <property type="term" value="C:mitochondrial inner membrane"/>
    <property type="evidence" value="ECO:0007669"/>
    <property type="project" value="UniProtKB-SubCell"/>
</dbReference>
<dbReference type="Proteomes" id="UP000267251">
    <property type="component" value="Unassembled WGS sequence"/>
</dbReference>
<dbReference type="PANTHER" id="PTHR42923:SF3">
    <property type="entry name" value="PROTOPORPHYRINOGEN OXIDASE"/>
    <property type="match status" value="1"/>
</dbReference>
<evidence type="ECO:0000256" key="6">
    <source>
        <dbReference type="ARBA" id="ARBA00022827"/>
    </source>
</evidence>
<keyword evidence="5 11" id="KW-0285">Flavoprotein</keyword>
<feature type="chain" id="PRO_5020943923" description="Protoporphyrinogen oxidase" evidence="12">
    <location>
        <begin position="17"/>
        <end position="511"/>
    </location>
</feature>
<evidence type="ECO:0000256" key="8">
    <source>
        <dbReference type="ARBA" id="ARBA00023133"/>
    </source>
</evidence>
<sequence length="511" mass="54705">MHIAILGAGITGLTLARTLSLGLVGRGGGPIRISVLEGQGRVGGWVQTQRKSVAGEDAVFEQGPRTLRPSGPAGLRTLRLLGDLGLAEDVVQVGKGAPAARKRYLYVQGRLLRLPASILDTVKASASGPLKGLVGSVLREPFIPGRPRDLEDESVQDFFARRFPGADGIQLAASAMMHGIYAGDYRKLSVRSCLPSLWEAEGRSGSLVRGMLLSGSKATTEEDEARHALKIHYPQLMEMAETSAIYSLRQGLSGITDALNQVAIQSPIVTMRPSSPVTKVILDESKAKVMDADWVVSTLPGPSIASCMKGSPGNPIPYTTPYASVAVVNMAFSQRVLPLDPAFGYLVPVREGGDALGVVFDSDALPSQDGARQGGLNRLTVMMGGWKFKQIFGEKPHPDDVLKKARRVLKEQMGIVKEPMAHHVSIQCQCIPQYEVGWWDGMRQVDEWLRSSTGAQGRMAVCGAGWGGVSVNDCVQGAEKVGHALLDHLKGKTFSGASPTLPLTGLERFRK</sequence>
<organism evidence="14 15">
    <name type="scientific">Piptocephalis cylindrospora</name>
    <dbReference type="NCBI Taxonomy" id="1907219"/>
    <lineage>
        <taxon>Eukaryota</taxon>
        <taxon>Fungi</taxon>
        <taxon>Fungi incertae sedis</taxon>
        <taxon>Zoopagomycota</taxon>
        <taxon>Zoopagomycotina</taxon>
        <taxon>Zoopagomycetes</taxon>
        <taxon>Zoopagales</taxon>
        <taxon>Piptocephalidaceae</taxon>
        <taxon>Piptocephalis</taxon>
    </lineage>
</organism>
<evidence type="ECO:0000256" key="9">
    <source>
        <dbReference type="ARBA" id="ARBA00023244"/>
    </source>
</evidence>
<dbReference type="EMBL" id="KZ987917">
    <property type="protein sequence ID" value="RKP13933.1"/>
    <property type="molecule type" value="Genomic_DNA"/>
</dbReference>
<dbReference type="GO" id="GO:0006782">
    <property type="term" value="P:protoporphyrinogen IX biosynthetic process"/>
    <property type="evidence" value="ECO:0007669"/>
    <property type="project" value="UniProtKB-UniRule"/>
</dbReference>
<evidence type="ECO:0000256" key="7">
    <source>
        <dbReference type="ARBA" id="ARBA00023002"/>
    </source>
</evidence>
<dbReference type="OrthoDB" id="438553at2759"/>
<comment type="function">
    <text evidence="1 11">Catalyzes the 6-electron oxidation of protoporphyrinogen-IX to form protoporphyrin-IX.</text>
</comment>
<evidence type="ECO:0000256" key="12">
    <source>
        <dbReference type="SAM" id="SignalP"/>
    </source>
</evidence>
<comment type="catalytic activity">
    <reaction evidence="10 11">
        <text>protoporphyrinogen IX + 3 O2 = protoporphyrin IX + 3 H2O2</text>
        <dbReference type="Rhea" id="RHEA:25576"/>
        <dbReference type="ChEBI" id="CHEBI:15379"/>
        <dbReference type="ChEBI" id="CHEBI:16240"/>
        <dbReference type="ChEBI" id="CHEBI:57306"/>
        <dbReference type="ChEBI" id="CHEBI:57307"/>
        <dbReference type="EC" id="1.3.3.4"/>
    </reaction>
</comment>
<evidence type="ECO:0000256" key="11">
    <source>
        <dbReference type="RuleBase" id="RU367069"/>
    </source>
</evidence>
<comment type="pathway">
    <text evidence="2 11">Porphyrin-containing compound metabolism; protoporphyrin-IX biosynthesis; protoporphyrin-IX from protoporphyrinogen-IX: step 1/1.</text>
</comment>
<comment type="subcellular location">
    <subcellularLocation>
        <location evidence="11">Mitochondrion inner membrane</location>
    </subcellularLocation>
</comment>
<evidence type="ECO:0000256" key="1">
    <source>
        <dbReference type="ARBA" id="ARBA00002600"/>
    </source>
</evidence>
<keyword evidence="8 11" id="KW-0350">Heme biosynthesis</keyword>
<evidence type="ECO:0000256" key="4">
    <source>
        <dbReference type="ARBA" id="ARBA00012867"/>
    </source>
</evidence>
<dbReference type="EC" id="1.3.3.4" evidence="4 11"/>
<feature type="domain" description="Amine oxidase" evidence="13">
    <location>
        <begin position="10"/>
        <end position="478"/>
    </location>
</feature>
<name>A0A4P9Y4V6_9FUNG</name>
<evidence type="ECO:0000259" key="13">
    <source>
        <dbReference type="Pfam" id="PF01593"/>
    </source>
</evidence>
<proteinExistence type="inferred from homology"/>
<keyword evidence="9 11" id="KW-0627">Porphyrin biosynthesis</keyword>
<dbReference type="InterPro" id="IPR050464">
    <property type="entry name" value="Zeta_carotene_desat/Oxidored"/>
</dbReference>
<dbReference type="GO" id="GO:0004729">
    <property type="term" value="F:oxygen-dependent protoporphyrinogen oxidase activity"/>
    <property type="evidence" value="ECO:0007669"/>
    <property type="project" value="UniProtKB-UniRule"/>
</dbReference>
<dbReference type="InterPro" id="IPR036188">
    <property type="entry name" value="FAD/NAD-bd_sf"/>
</dbReference>